<dbReference type="Gene3D" id="3.30.70.100">
    <property type="match status" value="1"/>
</dbReference>
<dbReference type="Proteomes" id="UP001183176">
    <property type="component" value="Unassembled WGS sequence"/>
</dbReference>
<accession>A0ABU2J9V1</accession>
<gene>
    <name evidence="1" type="ORF">RM423_10195</name>
</gene>
<organism evidence="1 2">
    <name type="scientific">Jatrophihabitans lederbergiae</name>
    <dbReference type="NCBI Taxonomy" id="3075547"/>
    <lineage>
        <taxon>Bacteria</taxon>
        <taxon>Bacillati</taxon>
        <taxon>Actinomycetota</taxon>
        <taxon>Actinomycetes</taxon>
        <taxon>Jatrophihabitantales</taxon>
        <taxon>Jatrophihabitantaceae</taxon>
        <taxon>Jatrophihabitans</taxon>
    </lineage>
</organism>
<dbReference type="SUPFAM" id="SSF54909">
    <property type="entry name" value="Dimeric alpha+beta barrel"/>
    <property type="match status" value="1"/>
</dbReference>
<comment type="caution">
    <text evidence="1">The sequence shown here is derived from an EMBL/GenBank/DDBJ whole genome shotgun (WGS) entry which is preliminary data.</text>
</comment>
<dbReference type="RefSeq" id="WP_311422919.1">
    <property type="nucleotide sequence ID" value="NZ_JAVREH010000010.1"/>
</dbReference>
<dbReference type="EMBL" id="JAVREH010000010">
    <property type="protein sequence ID" value="MDT0261765.1"/>
    <property type="molecule type" value="Genomic_DNA"/>
</dbReference>
<name>A0ABU2J9V1_9ACTN</name>
<reference evidence="2" key="1">
    <citation type="submission" date="2023-07" db="EMBL/GenBank/DDBJ databases">
        <title>30 novel species of actinomycetes from the DSMZ collection.</title>
        <authorList>
            <person name="Nouioui I."/>
        </authorList>
    </citation>
    <scope>NUCLEOTIDE SEQUENCE [LARGE SCALE GENOMIC DNA]</scope>
    <source>
        <strain evidence="2">DSM 44399</strain>
    </source>
</reference>
<evidence type="ECO:0000313" key="1">
    <source>
        <dbReference type="EMBL" id="MDT0261765.1"/>
    </source>
</evidence>
<dbReference type="InterPro" id="IPR011008">
    <property type="entry name" value="Dimeric_a/b-barrel"/>
</dbReference>
<proteinExistence type="predicted"/>
<evidence type="ECO:0008006" key="3">
    <source>
        <dbReference type="Google" id="ProtNLM"/>
    </source>
</evidence>
<evidence type="ECO:0000313" key="2">
    <source>
        <dbReference type="Proteomes" id="UP001183176"/>
    </source>
</evidence>
<protein>
    <recommendedName>
        <fullName evidence="3">Antibiotic biosynthesis monooxygenase</fullName>
    </recommendedName>
</protein>
<keyword evidence="2" id="KW-1185">Reference proteome</keyword>
<sequence>MFAVIYRWRIDPDREADFLAGWELVSGAVRDRFGSLGSRLHLADDGLYVAYGRWFHRDDRLPYRAHLDFHDEGWRLMQSAIIEELPEIPMTVVEDMLSEPPSSLPPRKGRTS</sequence>